<evidence type="ECO:0000313" key="2">
    <source>
        <dbReference type="EMBL" id="QDV45357.1"/>
    </source>
</evidence>
<keyword evidence="3" id="KW-1185">Reference proteome</keyword>
<dbReference type="Pfam" id="PF07585">
    <property type="entry name" value="BBP7"/>
    <property type="match status" value="1"/>
</dbReference>
<feature type="chain" id="PRO_5021757365" evidence="1">
    <location>
        <begin position="24"/>
        <end position="469"/>
    </location>
</feature>
<dbReference type="AlphaFoldDB" id="A0A518HX91"/>
<dbReference type="Proteomes" id="UP000319004">
    <property type="component" value="Chromosome"/>
</dbReference>
<keyword evidence="1" id="KW-0732">Signal</keyword>
<sequence length="469" mass="50122" precursor="true">MKKNFRGMTLAALLLSASASAQADNNQYVPANDSPQAFVGDVASDAPVHVGSPFAAPVAPISDYAPVTVGDLQPAGFFDGGLKKAIGGCDSCDSPGCDGVGCDSMCGSKGGGGLAGLFNLCGKDGWMRAEAMLMFHAERQAPPLVTSAAPGVFPVLPAATVEFGDDLDGGLSGGIRTDVGRYLTDSFGIGGRTLWLSENGDDYSASGDQTDATSRSLGRPYYFVPRFNPGTAQEDSVIISQQNLFSGNVQAEYATDLFMADGYARMTFCHNKSSRLEFIAGYTYAELDDMISISSFRRDEDAGRNPNLAATAFSSLFETENRFNGGQLGFESMVARGRWTARALTKVHLGNMEQTVRKVGTTTDFLLNAPVSTQNSSILINDEQGTQTQDVFTFIPEMDFTIGYRFRDHVSFTVGYTFLYFDNVAMAGDQINRNRDTGNIGANVTPVAYDIVEGSHWVQGVSLGASIDY</sequence>
<reference evidence="2 3" key="1">
    <citation type="submission" date="2019-03" db="EMBL/GenBank/DDBJ databases">
        <title>Deep-cultivation of Planctomycetes and their phenomic and genomic characterization uncovers novel biology.</title>
        <authorList>
            <person name="Wiegand S."/>
            <person name="Jogler M."/>
            <person name="Boedeker C."/>
            <person name="Pinto D."/>
            <person name="Vollmers J."/>
            <person name="Rivas-Marin E."/>
            <person name="Kohn T."/>
            <person name="Peeters S.H."/>
            <person name="Heuer A."/>
            <person name="Rast P."/>
            <person name="Oberbeckmann S."/>
            <person name="Bunk B."/>
            <person name="Jeske O."/>
            <person name="Meyerdierks A."/>
            <person name="Storesund J.E."/>
            <person name="Kallscheuer N."/>
            <person name="Luecker S."/>
            <person name="Lage O.M."/>
            <person name="Pohl T."/>
            <person name="Merkel B.J."/>
            <person name="Hornburger P."/>
            <person name="Mueller R.-W."/>
            <person name="Bruemmer F."/>
            <person name="Labrenz M."/>
            <person name="Spormann A.M."/>
            <person name="Op den Camp H."/>
            <person name="Overmann J."/>
            <person name="Amann R."/>
            <person name="Jetten M.S.M."/>
            <person name="Mascher T."/>
            <person name="Medema M.H."/>
            <person name="Devos D.P."/>
            <person name="Kaster A.-K."/>
            <person name="Ovreas L."/>
            <person name="Rohde M."/>
            <person name="Galperin M.Y."/>
            <person name="Jogler C."/>
        </authorList>
    </citation>
    <scope>NUCLEOTIDE SEQUENCE [LARGE SCALE GENOMIC DNA]</scope>
    <source>
        <strain evidence="2 3">Enr13</strain>
    </source>
</reference>
<protein>
    <submittedName>
        <fullName evidence="2">Uncharacterized protein</fullName>
    </submittedName>
</protein>
<organism evidence="2 3">
    <name type="scientific">Stieleria neptunia</name>
    <dbReference type="NCBI Taxonomy" id="2527979"/>
    <lineage>
        <taxon>Bacteria</taxon>
        <taxon>Pseudomonadati</taxon>
        <taxon>Planctomycetota</taxon>
        <taxon>Planctomycetia</taxon>
        <taxon>Pirellulales</taxon>
        <taxon>Pirellulaceae</taxon>
        <taxon>Stieleria</taxon>
    </lineage>
</organism>
<dbReference type="KEGG" id="snep:Enr13x_52330"/>
<evidence type="ECO:0000313" key="3">
    <source>
        <dbReference type="Proteomes" id="UP000319004"/>
    </source>
</evidence>
<name>A0A518HX91_9BACT</name>
<dbReference type="OrthoDB" id="8212403at2"/>
<accession>A0A518HX91</accession>
<dbReference type="EMBL" id="CP037423">
    <property type="protein sequence ID" value="QDV45357.1"/>
    <property type="molecule type" value="Genomic_DNA"/>
</dbReference>
<feature type="signal peptide" evidence="1">
    <location>
        <begin position="1"/>
        <end position="23"/>
    </location>
</feature>
<dbReference type="RefSeq" id="WP_145389535.1">
    <property type="nucleotide sequence ID" value="NZ_CP037423.1"/>
</dbReference>
<evidence type="ECO:0000256" key="1">
    <source>
        <dbReference type="SAM" id="SignalP"/>
    </source>
</evidence>
<gene>
    <name evidence="2" type="ORF">Enr13x_52330</name>
</gene>
<dbReference type="InterPro" id="IPR011446">
    <property type="entry name" value="BBP7"/>
</dbReference>
<proteinExistence type="predicted"/>